<dbReference type="AlphaFoldDB" id="A0A1F6DKW3"/>
<dbReference type="STRING" id="1798495.A3C19_00005"/>
<proteinExistence type="predicted"/>
<evidence type="ECO:0000313" key="1">
    <source>
        <dbReference type="EMBL" id="OGG61940.1"/>
    </source>
</evidence>
<dbReference type="Pfam" id="PF08843">
    <property type="entry name" value="AbiEii"/>
    <property type="match status" value="1"/>
</dbReference>
<reference evidence="1 2" key="1">
    <citation type="journal article" date="2016" name="Nat. Commun.">
        <title>Thousands of microbial genomes shed light on interconnected biogeochemical processes in an aquifer system.</title>
        <authorList>
            <person name="Anantharaman K."/>
            <person name="Brown C.T."/>
            <person name="Hug L.A."/>
            <person name="Sharon I."/>
            <person name="Castelle C.J."/>
            <person name="Probst A.J."/>
            <person name="Thomas B.C."/>
            <person name="Singh A."/>
            <person name="Wilkins M.J."/>
            <person name="Karaoz U."/>
            <person name="Brodie E.L."/>
            <person name="Williams K.H."/>
            <person name="Hubbard S.S."/>
            <person name="Banfield J.F."/>
        </authorList>
    </citation>
    <scope>NUCLEOTIDE SEQUENCE [LARGE SCALE GENOMIC DNA]</scope>
</reference>
<dbReference type="Gene3D" id="3.10.450.620">
    <property type="entry name" value="JHP933, nucleotidyltransferase-like core domain"/>
    <property type="match status" value="1"/>
</dbReference>
<dbReference type="EMBL" id="MFLI01000016">
    <property type="protein sequence ID" value="OGG61940.1"/>
    <property type="molecule type" value="Genomic_DNA"/>
</dbReference>
<comment type="caution">
    <text evidence="1">The sequence shown here is derived from an EMBL/GenBank/DDBJ whole genome shotgun (WGS) entry which is preliminary data.</text>
</comment>
<protein>
    <recommendedName>
        <fullName evidence="3">Nucleotidyl transferase AbiEii/AbiGii toxin family protein</fullName>
    </recommendedName>
</protein>
<gene>
    <name evidence="1" type="ORF">A3C19_00005</name>
</gene>
<evidence type="ECO:0008006" key="3">
    <source>
        <dbReference type="Google" id="ProtNLM"/>
    </source>
</evidence>
<dbReference type="InterPro" id="IPR014942">
    <property type="entry name" value="AbiEii"/>
</dbReference>
<evidence type="ECO:0000313" key="2">
    <source>
        <dbReference type="Proteomes" id="UP000178532"/>
    </source>
</evidence>
<dbReference type="Proteomes" id="UP000178532">
    <property type="component" value="Unassembled WGS sequence"/>
</dbReference>
<feature type="non-terminal residue" evidence="1">
    <location>
        <position position="1"/>
    </location>
</feature>
<name>A0A1F6DKW3_9BACT</name>
<accession>A0A1F6DKW3</accession>
<organism evidence="1 2">
    <name type="scientific">Candidatus Kaiserbacteria bacterium RIFCSPHIGHO2_02_FULL_54_22</name>
    <dbReference type="NCBI Taxonomy" id="1798495"/>
    <lineage>
        <taxon>Bacteria</taxon>
        <taxon>Candidatus Kaiseribacteriota</taxon>
    </lineage>
</organism>
<sequence length="431" mass="50345">SMSDQILTILKNKLDGLSAYGVSITDPETRLNALKEELQFYVLDFIYHHPEYSKWVMYGGSALRICYDLDRMSVDLDFEVSHKIENDFLNELKEEAEKHFSKVYGIDSEFLKISTTNNRGITLKFHAGSLIEGYASEWVHIKVDLNHFSPASGVVTERMPQNHGQLSFVIRTYNLSSLMASKIAAIFLRGTRGVGEAIYEEKGRDIYDLLWYMGKKIVPDLDYLKAKKVEEAKDYRTLFTKLAVKMNNVSEENLKNDLTPLFLDPRYVSNWLTNWRDTFFRLRDAYKIRTVSKYEGVRVFEDFRTDVFSFIFEYSTKEGDRVRIIYNLSEYWFLFKDIEVSFPINNVVSESIEFSANGSSSRPTSEKKQKEYASLFYEKIEAYLKKVNYEIVGDTLMTKLIRVSADNLNQKEQIVLRKEDLIRHNFDDLLK</sequence>